<name>A0A4C1XZY3_EUMVA</name>
<proteinExistence type="predicted"/>
<evidence type="ECO:0000313" key="1">
    <source>
        <dbReference type="EMBL" id="GBP69581.1"/>
    </source>
</evidence>
<reference evidence="1 2" key="1">
    <citation type="journal article" date="2019" name="Commun. Biol.">
        <title>The bagworm genome reveals a unique fibroin gene that provides high tensile strength.</title>
        <authorList>
            <person name="Kono N."/>
            <person name="Nakamura H."/>
            <person name="Ohtoshi R."/>
            <person name="Tomita M."/>
            <person name="Numata K."/>
            <person name="Arakawa K."/>
        </authorList>
    </citation>
    <scope>NUCLEOTIDE SEQUENCE [LARGE SCALE GENOMIC DNA]</scope>
</reference>
<organism evidence="1 2">
    <name type="scientific">Eumeta variegata</name>
    <name type="common">Bagworm moth</name>
    <name type="synonym">Eumeta japonica</name>
    <dbReference type="NCBI Taxonomy" id="151549"/>
    <lineage>
        <taxon>Eukaryota</taxon>
        <taxon>Metazoa</taxon>
        <taxon>Ecdysozoa</taxon>
        <taxon>Arthropoda</taxon>
        <taxon>Hexapoda</taxon>
        <taxon>Insecta</taxon>
        <taxon>Pterygota</taxon>
        <taxon>Neoptera</taxon>
        <taxon>Endopterygota</taxon>
        <taxon>Lepidoptera</taxon>
        <taxon>Glossata</taxon>
        <taxon>Ditrysia</taxon>
        <taxon>Tineoidea</taxon>
        <taxon>Psychidae</taxon>
        <taxon>Oiketicinae</taxon>
        <taxon>Eumeta</taxon>
    </lineage>
</organism>
<dbReference type="Proteomes" id="UP000299102">
    <property type="component" value="Unassembled WGS sequence"/>
</dbReference>
<keyword evidence="2" id="KW-1185">Reference proteome</keyword>
<protein>
    <submittedName>
        <fullName evidence="1">Uncharacterized protein</fullName>
    </submittedName>
</protein>
<evidence type="ECO:0000313" key="2">
    <source>
        <dbReference type="Proteomes" id="UP000299102"/>
    </source>
</evidence>
<comment type="caution">
    <text evidence="1">The sequence shown here is derived from an EMBL/GenBank/DDBJ whole genome shotgun (WGS) entry which is preliminary data.</text>
</comment>
<accession>A0A4C1XZY3</accession>
<gene>
    <name evidence="1" type="ORF">EVAR_52078_1</name>
</gene>
<dbReference type="AlphaFoldDB" id="A0A4C1XZY3"/>
<sequence length="160" mass="17092">MVCVETRPIAASRQTKLLGSATTAPGRAHVTRTASTGIVDARVGRPTPVQKYGNEALPRTSADMCSVEKGKKGKNFPFKTSFTLNSPISCIQSTNPCTYTYIHVKQYTWRRARGAGGGGPAGGVGVSNSGTPPVKLKNNLPPFSLAARNKSMYKNSTRYL</sequence>
<dbReference type="EMBL" id="BGZK01001045">
    <property type="protein sequence ID" value="GBP69581.1"/>
    <property type="molecule type" value="Genomic_DNA"/>
</dbReference>